<name>A0A9X0CZL3_9CNID</name>
<feature type="non-terminal residue" evidence="2">
    <location>
        <position position="131"/>
    </location>
</feature>
<feature type="region of interest" description="Disordered" evidence="1">
    <location>
        <begin position="1"/>
        <end position="20"/>
    </location>
</feature>
<reference evidence="2" key="1">
    <citation type="submission" date="2023-01" db="EMBL/GenBank/DDBJ databases">
        <title>Genome assembly of the deep-sea coral Lophelia pertusa.</title>
        <authorList>
            <person name="Herrera S."/>
            <person name="Cordes E."/>
        </authorList>
    </citation>
    <scope>NUCLEOTIDE SEQUENCE</scope>
    <source>
        <strain evidence="2">USNM1676648</strain>
        <tissue evidence="2">Polyp</tissue>
    </source>
</reference>
<organism evidence="2 3">
    <name type="scientific">Desmophyllum pertusum</name>
    <dbReference type="NCBI Taxonomy" id="174260"/>
    <lineage>
        <taxon>Eukaryota</taxon>
        <taxon>Metazoa</taxon>
        <taxon>Cnidaria</taxon>
        <taxon>Anthozoa</taxon>
        <taxon>Hexacorallia</taxon>
        <taxon>Scleractinia</taxon>
        <taxon>Caryophylliina</taxon>
        <taxon>Caryophylliidae</taxon>
        <taxon>Desmophyllum</taxon>
    </lineage>
</organism>
<comment type="caution">
    <text evidence="2">The sequence shown here is derived from an EMBL/GenBank/DDBJ whole genome shotgun (WGS) entry which is preliminary data.</text>
</comment>
<dbReference type="AlphaFoldDB" id="A0A9X0CZL3"/>
<evidence type="ECO:0000313" key="2">
    <source>
        <dbReference type="EMBL" id="KAJ7381405.1"/>
    </source>
</evidence>
<evidence type="ECO:0000313" key="3">
    <source>
        <dbReference type="Proteomes" id="UP001163046"/>
    </source>
</evidence>
<gene>
    <name evidence="2" type="ORF">OS493_001539</name>
</gene>
<dbReference type="EMBL" id="MU826350">
    <property type="protein sequence ID" value="KAJ7381405.1"/>
    <property type="molecule type" value="Genomic_DNA"/>
</dbReference>
<sequence length="131" mass="13671">SQPVIQEKPEANRKPVTVPSFAATFTKSRQTQPSLTAIGNLVTPQSSTPHLSSSSSSAIGNSSSTSKSSSCGRRAASSSSLSDKTAATSQPTSRTTCAPSRSWRRSDPPEPSTGLRRSQRLKETTGSCASN</sequence>
<proteinExistence type="predicted"/>
<feature type="compositionally biased region" description="Low complexity" evidence="1">
    <location>
        <begin position="46"/>
        <end position="89"/>
    </location>
</feature>
<protein>
    <submittedName>
        <fullName evidence="2">Uncharacterized protein</fullName>
    </submittedName>
</protein>
<feature type="non-terminal residue" evidence="2">
    <location>
        <position position="1"/>
    </location>
</feature>
<feature type="region of interest" description="Disordered" evidence="1">
    <location>
        <begin position="25"/>
        <end position="131"/>
    </location>
</feature>
<evidence type="ECO:0000256" key="1">
    <source>
        <dbReference type="SAM" id="MobiDB-lite"/>
    </source>
</evidence>
<accession>A0A9X0CZL3</accession>
<feature type="compositionally biased region" description="Polar residues" evidence="1">
    <location>
        <begin position="25"/>
        <end position="45"/>
    </location>
</feature>
<keyword evidence="3" id="KW-1185">Reference proteome</keyword>
<dbReference type="Proteomes" id="UP001163046">
    <property type="component" value="Unassembled WGS sequence"/>
</dbReference>
<feature type="compositionally biased region" description="Polar residues" evidence="1">
    <location>
        <begin position="90"/>
        <end position="99"/>
    </location>
</feature>